<name>A0A7D5TM41_9EURY</name>
<sequence length="107" mass="12210">MHESVEKVGRIIISEGDRVKNNRIPWNEGQEFNGWVVQAREFGVLSMIKIDGEQLYLILVFDQGETYKIFGTVSIDETKVIHEDDYLAARGLRKPLLNVMEEITGDG</sequence>
<organism evidence="1 2">
    <name type="scientific">Halosimplex rubrum</name>
    <dbReference type="NCBI Taxonomy" id="869889"/>
    <lineage>
        <taxon>Archaea</taxon>
        <taxon>Methanobacteriati</taxon>
        <taxon>Methanobacteriota</taxon>
        <taxon>Stenosarchaea group</taxon>
        <taxon>Halobacteria</taxon>
        <taxon>Halobacteriales</taxon>
        <taxon>Haloarculaceae</taxon>
        <taxon>Halosimplex</taxon>
    </lineage>
</organism>
<accession>A0A7D5TM41</accession>
<dbReference type="Proteomes" id="UP000509667">
    <property type="component" value="Chromosome"/>
</dbReference>
<protein>
    <submittedName>
        <fullName evidence="1">Uncharacterized protein</fullName>
    </submittedName>
</protein>
<proteinExistence type="predicted"/>
<evidence type="ECO:0000313" key="1">
    <source>
        <dbReference type="EMBL" id="QLH78012.1"/>
    </source>
</evidence>
<dbReference type="EMBL" id="CP058910">
    <property type="protein sequence ID" value="QLH78012.1"/>
    <property type="molecule type" value="Genomic_DNA"/>
</dbReference>
<evidence type="ECO:0000313" key="2">
    <source>
        <dbReference type="Proteomes" id="UP000509667"/>
    </source>
</evidence>
<gene>
    <name evidence="1" type="ORF">HZS55_12185</name>
</gene>
<dbReference type="AlphaFoldDB" id="A0A7D5TM41"/>
<dbReference type="KEGG" id="hrr:HZS55_12185"/>
<dbReference type="RefSeq" id="WP_179907934.1">
    <property type="nucleotide sequence ID" value="NZ_CP058910.1"/>
</dbReference>
<dbReference type="GeneID" id="56078634"/>
<reference evidence="1 2" key="1">
    <citation type="submission" date="2020-07" db="EMBL/GenBank/DDBJ databases">
        <title>Halosimplex pelagicum sp. nov. and Halosimplex rubrum sp. nov., isolated from salted brown alga Laminaria, and emended description of the genus Halosimplex.</title>
        <authorList>
            <person name="Cui H."/>
        </authorList>
    </citation>
    <scope>NUCLEOTIDE SEQUENCE [LARGE SCALE GENOMIC DNA]</scope>
    <source>
        <strain evidence="1 2">R27</strain>
    </source>
</reference>
<keyword evidence="2" id="KW-1185">Reference proteome</keyword>